<protein>
    <recommendedName>
        <fullName evidence="3">DDE Tnp4 domain-containing protein</fullName>
    </recommendedName>
</protein>
<dbReference type="EMBL" id="GL871038">
    <property type="protein sequence ID" value="EGC36086.1"/>
    <property type="molecule type" value="Genomic_DNA"/>
</dbReference>
<dbReference type="GO" id="GO:0046872">
    <property type="term" value="F:metal ion binding"/>
    <property type="evidence" value="ECO:0007669"/>
    <property type="project" value="UniProtKB-KW"/>
</dbReference>
<keyword evidence="2" id="KW-0479">Metal-binding</keyword>
<dbReference type="Pfam" id="PF13359">
    <property type="entry name" value="DDE_Tnp_4"/>
    <property type="match status" value="1"/>
</dbReference>
<evidence type="ECO:0000259" key="3">
    <source>
        <dbReference type="Pfam" id="PF13359"/>
    </source>
</evidence>
<dbReference type="RefSeq" id="XP_003287404.1">
    <property type="nucleotide sequence ID" value="XM_003287356.1"/>
</dbReference>
<sequence length="398" mass="46237">MSLLINNPISNLTSVYNNTNNNNNNNNNFKITSGNNSYNFNYNKEFNNKKIKNQNCFLPSYSILLNSNNINNNNNDEHDNHYTPSNSITIPTHIFHKDNNINDNNNKIKKSRKSFIYKDTFNFNIYQVSNSYCMEVCGVSYDTLIFLWTFIKNNNPPFEANSYQLVWTLNWLKDYTQVREGASKWGVGKDLYQKAINNIIKFFGEELNTISLNERNIGSNNSKNKLVIDTLFVETQKPSDKETQSILFSKQHQKYGFKFECCVRNYDGLICWFKGPYPGSAHLLTILDKSGLLQNVGDDEKILAKSDYIGISKKFEFPLKTTHLDSLDIDELLNYEQQNTYCQILDNTMSFLKKFRFCCDRIRTKGSILEHGIKLIANIHNLELENKPPIQCLKKKKI</sequence>
<dbReference type="KEGG" id="dpp:DICPUDRAFT_78251"/>
<evidence type="ECO:0000256" key="1">
    <source>
        <dbReference type="ARBA" id="ARBA00001968"/>
    </source>
</evidence>
<gene>
    <name evidence="4" type="ORF">DICPUDRAFT_78251</name>
</gene>
<dbReference type="Proteomes" id="UP000001064">
    <property type="component" value="Unassembled WGS sequence"/>
</dbReference>
<reference evidence="5" key="1">
    <citation type="journal article" date="2011" name="Genome Biol.">
        <title>Comparative genomics of the social amoebae Dictyostelium discoideum and Dictyostelium purpureum.</title>
        <authorList>
            <consortium name="US DOE Joint Genome Institute (JGI-PGF)"/>
            <person name="Sucgang R."/>
            <person name="Kuo A."/>
            <person name="Tian X."/>
            <person name="Salerno W."/>
            <person name="Parikh A."/>
            <person name="Feasley C.L."/>
            <person name="Dalin E."/>
            <person name="Tu H."/>
            <person name="Huang E."/>
            <person name="Barry K."/>
            <person name="Lindquist E."/>
            <person name="Shapiro H."/>
            <person name="Bruce D."/>
            <person name="Schmutz J."/>
            <person name="Salamov A."/>
            <person name="Fey P."/>
            <person name="Gaudet P."/>
            <person name="Anjard C."/>
            <person name="Babu M.M."/>
            <person name="Basu S."/>
            <person name="Bushmanova Y."/>
            <person name="van der Wel H."/>
            <person name="Katoh-Kurasawa M."/>
            <person name="Dinh C."/>
            <person name="Coutinho P.M."/>
            <person name="Saito T."/>
            <person name="Elias M."/>
            <person name="Schaap P."/>
            <person name="Kay R.R."/>
            <person name="Henrissat B."/>
            <person name="Eichinger L."/>
            <person name="Rivero F."/>
            <person name="Putnam N.H."/>
            <person name="West C.M."/>
            <person name="Loomis W.F."/>
            <person name="Chisholm R.L."/>
            <person name="Shaulsky G."/>
            <person name="Strassmann J.E."/>
            <person name="Queller D.C."/>
            <person name="Kuspa A."/>
            <person name="Grigoriev I.V."/>
        </authorList>
    </citation>
    <scope>NUCLEOTIDE SEQUENCE [LARGE SCALE GENOMIC DNA]</scope>
    <source>
        <strain evidence="5">QSDP1</strain>
    </source>
</reference>
<keyword evidence="5" id="KW-1185">Reference proteome</keyword>
<name>F0ZJ07_DICPU</name>
<evidence type="ECO:0000313" key="5">
    <source>
        <dbReference type="Proteomes" id="UP000001064"/>
    </source>
</evidence>
<dbReference type="GeneID" id="10501343"/>
<proteinExistence type="predicted"/>
<organism evidence="4 5">
    <name type="scientific">Dictyostelium purpureum</name>
    <name type="common">Slime mold</name>
    <dbReference type="NCBI Taxonomy" id="5786"/>
    <lineage>
        <taxon>Eukaryota</taxon>
        <taxon>Amoebozoa</taxon>
        <taxon>Evosea</taxon>
        <taxon>Eumycetozoa</taxon>
        <taxon>Dictyostelia</taxon>
        <taxon>Dictyosteliales</taxon>
        <taxon>Dictyosteliaceae</taxon>
        <taxon>Dictyostelium</taxon>
    </lineage>
</organism>
<dbReference type="VEuPathDB" id="AmoebaDB:DICPUDRAFT_78251"/>
<accession>F0ZJ07</accession>
<evidence type="ECO:0000256" key="2">
    <source>
        <dbReference type="ARBA" id="ARBA00022723"/>
    </source>
</evidence>
<evidence type="ECO:0000313" key="4">
    <source>
        <dbReference type="EMBL" id="EGC36086.1"/>
    </source>
</evidence>
<dbReference type="InterPro" id="IPR027806">
    <property type="entry name" value="HARBI1_dom"/>
</dbReference>
<dbReference type="AlphaFoldDB" id="F0ZJ07"/>
<comment type="cofactor">
    <cofactor evidence="1">
        <name>a divalent metal cation</name>
        <dbReference type="ChEBI" id="CHEBI:60240"/>
    </cofactor>
</comment>
<feature type="domain" description="DDE Tnp4" evidence="3">
    <location>
        <begin position="228"/>
        <end position="381"/>
    </location>
</feature>
<dbReference type="InParanoid" id="F0ZJ07"/>